<protein>
    <recommendedName>
        <fullName evidence="5">DNA 3'-5' helicase</fullName>
        <ecNumber evidence="5">5.6.2.4</ecNumber>
    </recommendedName>
</protein>
<dbReference type="OrthoDB" id="10261556at2759"/>
<keyword evidence="7" id="KW-0378">Hydrolase</keyword>
<comment type="caution">
    <text evidence="7">The sequence shown here is derived from an EMBL/GenBank/DDBJ whole genome shotgun (WGS) entry which is preliminary data.</text>
</comment>
<dbReference type="EMBL" id="MU150234">
    <property type="protein sequence ID" value="KAF9467976.1"/>
    <property type="molecule type" value="Genomic_DNA"/>
</dbReference>
<dbReference type="GO" id="GO:0005737">
    <property type="term" value="C:cytoplasm"/>
    <property type="evidence" value="ECO:0007669"/>
    <property type="project" value="TreeGrafter"/>
</dbReference>
<dbReference type="GO" id="GO:0006281">
    <property type="term" value="P:DNA repair"/>
    <property type="evidence" value="ECO:0007669"/>
    <property type="project" value="TreeGrafter"/>
</dbReference>
<dbReference type="GO" id="GO:0005524">
    <property type="term" value="F:ATP binding"/>
    <property type="evidence" value="ECO:0007669"/>
    <property type="project" value="InterPro"/>
</dbReference>
<proteinExistence type="inferred from homology"/>
<name>A0A9P6CIT2_9AGAR</name>
<organism evidence="7 8">
    <name type="scientific">Collybia nuda</name>
    <dbReference type="NCBI Taxonomy" id="64659"/>
    <lineage>
        <taxon>Eukaryota</taxon>
        <taxon>Fungi</taxon>
        <taxon>Dikarya</taxon>
        <taxon>Basidiomycota</taxon>
        <taxon>Agaricomycotina</taxon>
        <taxon>Agaricomycetes</taxon>
        <taxon>Agaricomycetidae</taxon>
        <taxon>Agaricales</taxon>
        <taxon>Tricholomatineae</taxon>
        <taxon>Clitocybaceae</taxon>
        <taxon>Collybia</taxon>
    </lineage>
</organism>
<reference evidence="7" key="1">
    <citation type="submission" date="2020-11" db="EMBL/GenBank/DDBJ databases">
        <authorList>
            <consortium name="DOE Joint Genome Institute"/>
            <person name="Ahrendt S."/>
            <person name="Riley R."/>
            <person name="Andreopoulos W."/>
            <person name="Labutti K."/>
            <person name="Pangilinan J."/>
            <person name="Ruiz-Duenas F.J."/>
            <person name="Barrasa J.M."/>
            <person name="Sanchez-Garcia M."/>
            <person name="Camarero S."/>
            <person name="Miyauchi S."/>
            <person name="Serrano A."/>
            <person name="Linde D."/>
            <person name="Babiker R."/>
            <person name="Drula E."/>
            <person name="Ayuso-Fernandez I."/>
            <person name="Pacheco R."/>
            <person name="Padilla G."/>
            <person name="Ferreira P."/>
            <person name="Barriuso J."/>
            <person name="Kellner H."/>
            <person name="Castanera R."/>
            <person name="Alfaro M."/>
            <person name="Ramirez L."/>
            <person name="Pisabarro A.G."/>
            <person name="Kuo A."/>
            <person name="Tritt A."/>
            <person name="Lipzen A."/>
            <person name="He G."/>
            <person name="Yan M."/>
            <person name="Ng V."/>
            <person name="Cullen D."/>
            <person name="Martin F."/>
            <person name="Rosso M.-N."/>
            <person name="Henrissat B."/>
            <person name="Hibbett D."/>
            <person name="Martinez A.T."/>
            <person name="Grigoriev I.V."/>
        </authorList>
    </citation>
    <scope>NUCLEOTIDE SEQUENCE</scope>
    <source>
        <strain evidence="7">CBS 247.69</strain>
    </source>
</reference>
<evidence type="ECO:0000256" key="5">
    <source>
        <dbReference type="ARBA" id="ARBA00034808"/>
    </source>
</evidence>
<dbReference type="InterPro" id="IPR027417">
    <property type="entry name" value="P-loop_NTPase"/>
</dbReference>
<dbReference type="GO" id="GO:0043138">
    <property type="term" value="F:3'-5' DNA helicase activity"/>
    <property type="evidence" value="ECO:0007669"/>
    <property type="project" value="UniProtKB-EC"/>
</dbReference>
<dbReference type="Gene3D" id="3.40.50.300">
    <property type="entry name" value="P-loop containing nucleotide triphosphate hydrolases"/>
    <property type="match status" value="2"/>
</dbReference>
<dbReference type="GO" id="GO:0016787">
    <property type="term" value="F:hydrolase activity"/>
    <property type="evidence" value="ECO:0007669"/>
    <property type="project" value="UniProtKB-KW"/>
</dbReference>
<evidence type="ECO:0000259" key="6">
    <source>
        <dbReference type="PROSITE" id="PS51192"/>
    </source>
</evidence>
<accession>A0A9P6CIT2</accession>
<evidence type="ECO:0000256" key="1">
    <source>
        <dbReference type="ARBA" id="ARBA00005446"/>
    </source>
</evidence>
<dbReference type="AlphaFoldDB" id="A0A9P6CIT2"/>
<dbReference type="InterPro" id="IPR014001">
    <property type="entry name" value="Helicase_ATP-bd"/>
</dbReference>
<dbReference type="GO" id="GO:0003677">
    <property type="term" value="F:DNA binding"/>
    <property type="evidence" value="ECO:0007669"/>
    <property type="project" value="UniProtKB-KW"/>
</dbReference>
<dbReference type="InterPro" id="IPR011545">
    <property type="entry name" value="DEAD/DEAH_box_helicase_dom"/>
</dbReference>
<dbReference type="PANTHER" id="PTHR13710:SF105">
    <property type="entry name" value="ATP-DEPENDENT DNA HELICASE Q1"/>
    <property type="match status" value="1"/>
</dbReference>
<comment type="catalytic activity">
    <reaction evidence="4">
        <text>Couples ATP hydrolysis with the unwinding of duplex DNA by translocating in the 3'-5' direction.</text>
        <dbReference type="EC" id="5.6.2.4"/>
    </reaction>
</comment>
<dbReference type="GO" id="GO:0006310">
    <property type="term" value="P:DNA recombination"/>
    <property type="evidence" value="ECO:0007669"/>
    <property type="project" value="TreeGrafter"/>
</dbReference>
<keyword evidence="3" id="KW-0413">Isomerase</keyword>
<feature type="domain" description="Helicase ATP-binding" evidence="6">
    <location>
        <begin position="30"/>
        <end position="205"/>
    </location>
</feature>
<dbReference type="SUPFAM" id="SSF52540">
    <property type="entry name" value="P-loop containing nucleoside triphosphate hydrolases"/>
    <property type="match status" value="1"/>
</dbReference>
<dbReference type="PANTHER" id="PTHR13710">
    <property type="entry name" value="DNA HELICASE RECQ FAMILY MEMBER"/>
    <property type="match status" value="1"/>
</dbReference>
<dbReference type="PROSITE" id="PS51192">
    <property type="entry name" value="HELICASE_ATP_BIND_1"/>
    <property type="match status" value="1"/>
</dbReference>
<gene>
    <name evidence="7" type="ORF">BDZ94DRAFT_1294485</name>
</gene>
<sequence length="302" mass="34329">MPREWSIKEIRDLVEEQFNKCPCWYQIKVALALHARNNVVGCAATGAGKTLSFWIALLMALKDREEKMIFVVTPLNLLGKQNITALDKAGLKSIAVSSENVNATVYKDIEDGRYQVVIINPELLMGNDNVTKLWMKSKVRKCILYFTFDEGHCISQWGKFRKEYLLVGDLHYLISEDIPFYVTSATLPPTVLLDITEILHLPEMCLMVHGLTFAANRFKDLSFLIPQGYKDGDPPIPKFLIFFNNTKETKAATYHDDELEAMQDSDTWGLCCTDVFGMGMDLPGIDIVVQWKAKCDLCTLWQ</sequence>
<dbReference type="GO" id="GO:0009378">
    <property type="term" value="F:four-way junction helicase activity"/>
    <property type="evidence" value="ECO:0007669"/>
    <property type="project" value="TreeGrafter"/>
</dbReference>
<comment type="similarity">
    <text evidence="1">Belongs to the helicase family. RecQ subfamily.</text>
</comment>
<evidence type="ECO:0000256" key="3">
    <source>
        <dbReference type="ARBA" id="ARBA00023235"/>
    </source>
</evidence>
<keyword evidence="8" id="KW-1185">Reference proteome</keyword>
<evidence type="ECO:0000256" key="4">
    <source>
        <dbReference type="ARBA" id="ARBA00034617"/>
    </source>
</evidence>
<dbReference type="EC" id="5.6.2.4" evidence="5"/>
<dbReference type="SMART" id="SM00487">
    <property type="entry name" value="DEXDc"/>
    <property type="match status" value="1"/>
</dbReference>
<dbReference type="Pfam" id="PF00270">
    <property type="entry name" value="DEAD"/>
    <property type="match status" value="1"/>
</dbReference>
<dbReference type="Proteomes" id="UP000807353">
    <property type="component" value="Unassembled WGS sequence"/>
</dbReference>
<dbReference type="GO" id="GO:0005694">
    <property type="term" value="C:chromosome"/>
    <property type="evidence" value="ECO:0007669"/>
    <property type="project" value="TreeGrafter"/>
</dbReference>
<evidence type="ECO:0000256" key="2">
    <source>
        <dbReference type="ARBA" id="ARBA00023125"/>
    </source>
</evidence>
<evidence type="ECO:0000313" key="7">
    <source>
        <dbReference type="EMBL" id="KAF9467976.1"/>
    </source>
</evidence>
<evidence type="ECO:0000313" key="8">
    <source>
        <dbReference type="Proteomes" id="UP000807353"/>
    </source>
</evidence>
<keyword evidence="2" id="KW-0238">DNA-binding</keyword>